<evidence type="ECO:0000259" key="3">
    <source>
        <dbReference type="Pfam" id="PF07282"/>
    </source>
</evidence>
<name>A0A238YIW0_HALEZ</name>
<evidence type="ECO:0000313" key="4">
    <source>
        <dbReference type="EMBL" id="SNR71067.1"/>
    </source>
</evidence>
<feature type="region of interest" description="Disordered" evidence="2">
    <location>
        <begin position="401"/>
        <end position="430"/>
    </location>
</feature>
<keyword evidence="1" id="KW-0238">DNA-binding</keyword>
<evidence type="ECO:0000313" key="5">
    <source>
        <dbReference type="Proteomes" id="UP000198297"/>
    </source>
</evidence>
<organism evidence="4 5">
    <name type="scientific">Halorubrum ezzemoulense</name>
    <name type="common">Halorubrum chaoviator</name>
    <dbReference type="NCBI Taxonomy" id="337243"/>
    <lineage>
        <taxon>Archaea</taxon>
        <taxon>Methanobacteriati</taxon>
        <taxon>Methanobacteriota</taxon>
        <taxon>Stenosarchaea group</taxon>
        <taxon>Halobacteria</taxon>
        <taxon>Halobacteriales</taxon>
        <taxon>Haloferacaceae</taxon>
        <taxon>Halorubrum</taxon>
    </lineage>
</organism>
<accession>A0A238YIW0</accession>
<evidence type="ECO:0000256" key="2">
    <source>
        <dbReference type="SAM" id="MobiDB-lite"/>
    </source>
</evidence>
<protein>
    <submittedName>
        <fullName evidence="4">Transposase, IS605 OrfB family, central region</fullName>
    </submittedName>
</protein>
<gene>
    <name evidence="4" type="ORF">SAMN06266787_11338</name>
</gene>
<dbReference type="Pfam" id="PF07282">
    <property type="entry name" value="Cas12f1-like_TNB"/>
    <property type="match status" value="1"/>
</dbReference>
<feature type="domain" description="Cas12f1-like TNB" evidence="3">
    <location>
        <begin position="308"/>
        <end position="375"/>
    </location>
</feature>
<dbReference type="Proteomes" id="UP000198297">
    <property type="component" value="Unassembled WGS sequence"/>
</dbReference>
<dbReference type="NCBIfam" id="NF040570">
    <property type="entry name" value="guided_TnpB"/>
    <property type="match status" value="1"/>
</dbReference>
<dbReference type="NCBIfam" id="TIGR01766">
    <property type="entry name" value="IS200/IS605 family accessory protein TnpB-like domain"/>
    <property type="match status" value="1"/>
</dbReference>
<dbReference type="AlphaFoldDB" id="A0A238YIW0"/>
<sequence length="430" mass="49046">MEADGLTHTLDFQLDIREGDPSLLTDGTLESRRVVNEIFRLDKEGWDWDDIEDAVVDRSDHVQNTTQRLVAKATTALREYYGDEDHNYGRPNNNVREPFPIRMNHGEGYDLSLDGDTNDIHFRVSALKHNHVRGVLTGSPDHVEQLQTALQDEDDEWRVGTAEVVPVDGGHELHVNVTRTTADVAPKEDAQTVVGVDINEDCVALAVLDEDDIIASVIIDYTRIKERRHEFFTIRKRMQQNGQTAFETVLQDREKRYVHDQLHKISHGVVEWVSQFENPIMVFEDLTDMREDIEYGTRMNRRLHSLPFAKLRSYITYKAAWEGIPSDAVDPEYTSQECPRTECEHRVRANRRGKRFKCVVCGCQDHADRGAGISIAKKWMSKEERNVPLLKILPGFQQVRREASGRVDRPTATPSLVGGHQTESGAGVLR</sequence>
<dbReference type="EMBL" id="FZNK01000013">
    <property type="protein sequence ID" value="SNR71067.1"/>
    <property type="molecule type" value="Genomic_DNA"/>
</dbReference>
<dbReference type="GO" id="GO:0003677">
    <property type="term" value="F:DNA binding"/>
    <property type="evidence" value="ECO:0007669"/>
    <property type="project" value="UniProtKB-KW"/>
</dbReference>
<dbReference type="RefSeq" id="WP_089309123.1">
    <property type="nucleotide sequence ID" value="NZ_FZNK01000013.1"/>
</dbReference>
<proteinExistence type="predicted"/>
<dbReference type="InterPro" id="IPR010095">
    <property type="entry name" value="Cas12f1-like_TNB"/>
</dbReference>
<reference evidence="5" key="1">
    <citation type="submission" date="2017-06" db="EMBL/GenBank/DDBJ databases">
        <authorList>
            <person name="Varghese N."/>
            <person name="Submissions S."/>
        </authorList>
    </citation>
    <scope>NUCLEOTIDE SEQUENCE [LARGE SCALE GENOMIC DNA]</scope>
    <source>
        <strain evidence="5">DSM 19316</strain>
    </source>
</reference>
<evidence type="ECO:0000256" key="1">
    <source>
        <dbReference type="ARBA" id="ARBA00023125"/>
    </source>
</evidence>